<evidence type="ECO:0000313" key="3">
    <source>
        <dbReference type="Proteomes" id="UP000000814"/>
    </source>
</evidence>
<dbReference type="HOGENOM" id="CLU_160574_1_0_9"/>
<reference evidence="2 3" key="1">
    <citation type="journal article" date="2001" name="J. Bacteriol.">
        <title>Genome sequence and comparative analysis of the solvent-producing bacterium Clostridium acetobutylicum.</title>
        <authorList>
            <person name="Nolling J."/>
            <person name="Breton G."/>
            <person name="Omelchenko M.V."/>
            <person name="Makarova K.S."/>
            <person name="Zeng Q."/>
            <person name="Gibson R."/>
            <person name="Lee H.M."/>
            <person name="Dubois J."/>
            <person name="Qiu D."/>
            <person name="Hitti J."/>
            <person name="Wolf Y.I."/>
            <person name="Tatusov R.L."/>
            <person name="Sabathe F."/>
            <person name="Doucette-Stamm L."/>
            <person name="Soucaille P."/>
            <person name="Daly M.J."/>
            <person name="Bennett G.N."/>
            <person name="Koonin E.V."/>
            <person name="Smith D.R."/>
        </authorList>
    </citation>
    <scope>NUCLEOTIDE SEQUENCE [LARGE SCALE GENOMIC DNA]</scope>
    <source>
        <strain evidence="3">ATCC 824 / DSM 792 / JCM 1419 / LMG 5710 / VKM B-1787</strain>
    </source>
</reference>
<sequence>MEENIIMILIGGFVLFMIFGIILRTGKANWLVSGYSILPEDEKAKLDILKLYKRTGNLLIFIGIAFLADYLCSKYIHFPYEHLILVAVILIAVFGNLIYINTGNRFTKK</sequence>
<keyword evidence="1" id="KW-0472">Membrane</keyword>
<feature type="transmembrane region" description="Helical" evidence="1">
    <location>
        <begin position="82"/>
        <end position="100"/>
    </location>
</feature>
<keyword evidence="3" id="KW-1185">Reference proteome</keyword>
<dbReference type="AlphaFoldDB" id="Q97G56"/>
<dbReference type="EMBL" id="AE001437">
    <property type="protein sequence ID" value="AAK80467.1"/>
    <property type="molecule type" value="Genomic_DNA"/>
</dbReference>
<dbReference type="Proteomes" id="UP000000814">
    <property type="component" value="Chromosome"/>
</dbReference>
<dbReference type="PIR" id="H97209">
    <property type="entry name" value="H97209"/>
</dbReference>
<keyword evidence="1" id="KW-1133">Transmembrane helix</keyword>
<accession>Q97G56</accession>
<dbReference type="OrthoDB" id="2082701at2"/>
<gene>
    <name evidence="2" type="ordered locus">CA_C2513</name>
</gene>
<dbReference type="PATRIC" id="fig|272562.8.peg.2708"/>
<dbReference type="Pfam" id="PF12650">
    <property type="entry name" value="DUF3784"/>
    <property type="match status" value="1"/>
</dbReference>
<dbReference type="STRING" id="272562.CA_C2513"/>
<evidence type="ECO:0000313" key="2">
    <source>
        <dbReference type="EMBL" id="AAK80467.1"/>
    </source>
</evidence>
<feature type="transmembrane region" description="Helical" evidence="1">
    <location>
        <begin position="6"/>
        <end position="23"/>
    </location>
</feature>
<dbReference type="KEGG" id="cac:CA_C2513"/>
<protein>
    <submittedName>
        <fullName evidence="2">Predicted membrane protein</fullName>
    </submittedName>
</protein>
<name>Q97G56_CLOAB</name>
<feature type="transmembrane region" description="Helical" evidence="1">
    <location>
        <begin position="58"/>
        <end position="76"/>
    </location>
</feature>
<organism evidence="2 3">
    <name type="scientific">Clostridium acetobutylicum (strain ATCC 824 / DSM 792 / JCM 1419 / IAM 19013 / LMG 5710 / NBRC 13948 / NRRL B-527 / VKM B-1787 / 2291 / W)</name>
    <dbReference type="NCBI Taxonomy" id="272562"/>
    <lineage>
        <taxon>Bacteria</taxon>
        <taxon>Bacillati</taxon>
        <taxon>Bacillota</taxon>
        <taxon>Clostridia</taxon>
        <taxon>Eubacteriales</taxon>
        <taxon>Clostridiaceae</taxon>
        <taxon>Clostridium</taxon>
    </lineage>
</organism>
<keyword evidence="1" id="KW-0812">Transmembrane</keyword>
<evidence type="ECO:0000256" key="1">
    <source>
        <dbReference type="SAM" id="Phobius"/>
    </source>
</evidence>
<proteinExistence type="predicted"/>
<dbReference type="InterPro" id="IPR017259">
    <property type="entry name" value="UCP037672"/>
</dbReference>